<keyword evidence="3" id="KW-0812">Transmembrane</keyword>
<keyword evidence="5" id="KW-1185">Reference proteome</keyword>
<dbReference type="Proteomes" id="UP001305779">
    <property type="component" value="Unassembled WGS sequence"/>
</dbReference>
<gene>
    <name evidence="4" type="ORF">PRZ48_004222</name>
</gene>
<feature type="compositionally biased region" description="Basic and acidic residues" evidence="2">
    <location>
        <begin position="7"/>
        <end position="21"/>
    </location>
</feature>
<evidence type="ECO:0000256" key="3">
    <source>
        <dbReference type="SAM" id="Phobius"/>
    </source>
</evidence>
<reference evidence="4 5" key="1">
    <citation type="journal article" date="2023" name="G3 (Bethesda)">
        <title>A chromosome-level genome assembly of Zasmidium syzygii isolated from banana leaves.</title>
        <authorList>
            <person name="van Westerhoven A.C."/>
            <person name="Mehrabi R."/>
            <person name="Talebi R."/>
            <person name="Steentjes M.B.F."/>
            <person name="Corcolon B."/>
            <person name="Chong P.A."/>
            <person name="Kema G.H.J."/>
            <person name="Seidl M.F."/>
        </authorList>
    </citation>
    <scope>NUCLEOTIDE SEQUENCE [LARGE SCALE GENOMIC DNA]</scope>
    <source>
        <strain evidence="4 5">P124</strain>
    </source>
</reference>
<keyword evidence="3" id="KW-1133">Transmembrane helix</keyword>
<feature type="transmembrane region" description="Helical" evidence="3">
    <location>
        <begin position="44"/>
        <end position="67"/>
    </location>
</feature>
<comment type="similarity">
    <text evidence="1">Belongs to the ustYa family.</text>
</comment>
<organism evidence="4 5">
    <name type="scientific">Zasmidium cellare</name>
    <name type="common">Wine cellar mold</name>
    <name type="synonym">Racodium cellare</name>
    <dbReference type="NCBI Taxonomy" id="395010"/>
    <lineage>
        <taxon>Eukaryota</taxon>
        <taxon>Fungi</taxon>
        <taxon>Dikarya</taxon>
        <taxon>Ascomycota</taxon>
        <taxon>Pezizomycotina</taxon>
        <taxon>Dothideomycetes</taxon>
        <taxon>Dothideomycetidae</taxon>
        <taxon>Mycosphaerellales</taxon>
        <taxon>Mycosphaerellaceae</taxon>
        <taxon>Zasmidium</taxon>
    </lineage>
</organism>
<name>A0ABR0EXM4_ZASCE</name>
<dbReference type="InterPro" id="IPR021765">
    <property type="entry name" value="UstYa-like"/>
</dbReference>
<proteinExistence type="inferred from homology"/>
<evidence type="ECO:0000313" key="4">
    <source>
        <dbReference type="EMBL" id="KAK4506257.1"/>
    </source>
</evidence>
<sequence>MEYSETDDGHSSMDNSSRAEKMPMMGHTWNPSKDDSRRWPPAQLAVIGLILLLSLAANVAFVGVWLFQKYDLDAICGNHTSAVYSPVMEDVQIQYRPVRFNGSFIEKPIYFQDPCPEVDQAWSGLGIDFRTTIVPEERGKDAGIDPSAVKVRADQGGGYLTNIEVLHHLHCLNMIRQTLPWNVDYYRDSSSGVYENSEPIVRLHVGELRRAVLMLAKLSRQTDHCMDIVRQQLQCSSDVGTFGQRWIQRKGKDLNVFPIFDTVHMCRNFDDVLDWARNHQSFDGALAEVRDTDVIMDHYT</sequence>
<evidence type="ECO:0000256" key="2">
    <source>
        <dbReference type="SAM" id="MobiDB-lite"/>
    </source>
</evidence>
<dbReference type="Pfam" id="PF11807">
    <property type="entry name" value="UstYa"/>
    <property type="match status" value="1"/>
</dbReference>
<evidence type="ECO:0000256" key="1">
    <source>
        <dbReference type="ARBA" id="ARBA00035112"/>
    </source>
</evidence>
<dbReference type="PANTHER" id="PTHR33365">
    <property type="entry name" value="YALI0B05434P"/>
    <property type="match status" value="1"/>
</dbReference>
<comment type="caution">
    <text evidence="4">The sequence shown here is derived from an EMBL/GenBank/DDBJ whole genome shotgun (WGS) entry which is preliminary data.</text>
</comment>
<accession>A0ABR0EXM4</accession>
<evidence type="ECO:0000313" key="5">
    <source>
        <dbReference type="Proteomes" id="UP001305779"/>
    </source>
</evidence>
<evidence type="ECO:0008006" key="6">
    <source>
        <dbReference type="Google" id="ProtNLM"/>
    </source>
</evidence>
<protein>
    <recommendedName>
        <fullName evidence="6">Tat pathway signal sequence</fullName>
    </recommendedName>
</protein>
<dbReference type="EMBL" id="JAXOVC010000002">
    <property type="protein sequence ID" value="KAK4506257.1"/>
    <property type="molecule type" value="Genomic_DNA"/>
</dbReference>
<keyword evidence="3" id="KW-0472">Membrane</keyword>
<feature type="region of interest" description="Disordered" evidence="2">
    <location>
        <begin position="1"/>
        <end position="36"/>
    </location>
</feature>
<dbReference type="PANTHER" id="PTHR33365:SF13">
    <property type="entry name" value="TAT PATHWAY SIGNAL SEQUENCE"/>
    <property type="match status" value="1"/>
</dbReference>